<dbReference type="InterPro" id="IPR048088">
    <property type="entry name" value="Cys_rich_PSPA7_2676-like"/>
</dbReference>
<organism evidence="1 2">
    <name type="scientific">Pseudomonas reidholzensis</name>
    <dbReference type="NCBI Taxonomy" id="1785162"/>
    <lineage>
        <taxon>Bacteria</taxon>
        <taxon>Pseudomonadati</taxon>
        <taxon>Pseudomonadota</taxon>
        <taxon>Gammaproteobacteria</taxon>
        <taxon>Pseudomonadales</taxon>
        <taxon>Pseudomonadaceae</taxon>
        <taxon>Pseudomonas</taxon>
    </lineage>
</organism>
<name>A0A383RYB3_9PSED</name>
<gene>
    <name evidence="1" type="ORF">CCOS865_04165</name>
</gene>
<proteinExistence type="predicted"/>
<dbReference type="AlphaFoldDB" id="A0A383RYB3"/>
<reference evidence="2" key="1">
    <citation type="submission" date="2018-08" db="EMBL/GenBank/DDBJ databases">
        <authorList>
            <person name="Blom J."/>
        </authorList>
    </citation>
    <scope>NUCLEOTIDE SEQUENCE [LARGE SCALE GENOMIC DNA]</scope>
    <source>
        <strain evidence="2">CCOS 865</strain>
    </source>
</reference>
<dbReference type="EMBL" id="UNOZ01000030">
    <property type="protein sequence ID" value="SYX91885.1"/>
    <property type="molecule type" value="Genomic_DNA"/>
</dbReference>
<evidence type="ECO:0000313" key="1">
    <source>
        <dbReference type="EMBL" id="SYX91885.1"/>
    </source>
</evidence>
<dbReference type="RefSeq" id="WP_167469087.1">
    <property type="nucleotide sequence ID" value="NZ_CBCSFL010000001.1"/>
</dbReference>
<dbReference type="NCBIfam" id="NF041603">
    <property type="entry name" value="Cys_rich_47"/>
    <property type="match status" value="1"/>
</dbReference>
<evidence type="ECO:0000313" key="2">
    <source>
        <dbReference type="Proteomes" id="UP000263595"/>
    </source>
</evidence>
<accession>A0A383RYB3</accession>
<protein>
    <submittedName>
        <fullName evidence="1">Uncharacterized protein</fullName>
    </submittedName>
</protein>
<keyword evidence="2" id="KW-1185">Reference proteome</keyword>
<dbReference type="Proteomes" id="UP000263595">
    <property type="component" value="Unassembled WGS sequence"/>
</dbReference>
<sequence>MTIVCLLRGCLWRTMLMREVEVTGLQCQCCERCGALRYSHPANVRS</sequence>